<proteinExistence type="predicted"/>
<name>A0A2N5DWJ0_9GAMM</name>
<keyword evidence="8" id="KW-0282">Flagellum</keyword>
<reference evidence="8 9" key="1">
    <citation type="submission" date="2017-12" db="EMBL/GenBank/DDBJ databases">
        <title>Characterization of six clinical isolates of Enterochimera gen. nov., a novel genus of the Yersiniaciae family and the three species Enterochimera arupensis sp. nov., Enterochimera coloradensis sp. nov, and Enterochimera californica sp. nov.</title>
        <authorList>
            <person name="Rossi A."/>
            <person name="Fisher M."/>
        </authorList>
    </citation>
    <scope>NUCLEOTIDE SEQUENCE [LARGE SCALE GENOMIC DNA]</scope>
    <source>
        <strain evidence="9">2016-Iso4</strain>
    </source>
</reference>
<keyword evidence="6" id="KW-0143">Chaperone</keyword>
<dbReference type="Pfam" id="PF05400">
    <property type="entry name" value="FliT"/>
    <property type="match status" value="1"/>
</dbReference>
<dbReference type="AlphaFoldDB" id="A0A2N5DWJ0"/>
<keyword evidence="4" id="KW-0805">Transcription regulation</keyword>
<evidence type="ECO:0000256" key="3">
    <source>
        <dbReference type="ARBA" id="ARBA00022795"/>
    </source>
</evidence>
<dbReference type="GO" id="GO:0044781">
    <property type="term" value="P:bacterial-type flagellum organization"/>
    <property type="evidence" value="ECO:0007669"/>
    <property type="project" value="UniProtKB-KW"/>
</dbReference>
<evidence type="ECO:0000256" key="5">
    <source>
        <dbReference type="ARBA" id="ARBA00023163"/>
    </source>
</evidence>
<dbReference type="InterPro" id="IPR008622">
    <property type="entry name" value="FliT"/>
</dbReference>
<keyword evidence="2" id="KW-0963">Cytoplasm</keyword>
<evidence type="ECO:0000256" key="1">
    <source>
        <dbReference type="ARBA" id="ARBA00004514"/>
    </source>
</evidence>
<accession>A0A2N5DWJ0</accession>
<evidence type="ECO:0000313" key="8">
    <source>
        <dbReference type="EMBL" id="PLR31558.1"/>
    </source>
</evidence>
<evidence type="ECO:0000256" key="2">
    <source>
        <dbReference type="ARBA" id="ARBA00022490"/>
    </source>
</evidence>
<dbReference type="OrthoDB" id="6494117at2"/>
<keyword evidence="8" id="KW-0966">Cell projection</keyword>
<dbReference type="Gene3D" id="1.20.58.380">
    <property type="entry name" value="Flagellar protein flit"/>
    <property type="match status" value="1"/>
</dbReference>
<evidence type="ECO:0000256" key="7">
    <source>
        <dbReference type="ARBA" id="ARBA00093797"/>
    </source>
</evidence>
<evidence type="ECO:0000313" key="9">
    <source>
        <dbReference type="Proteomes" id="UP000234503"/>
    </source>
</evidence>
<dbReference type="Proteomes" id="UP000234503">
    <property type="component" value="Unassembled WGS sequence"/>
</dbReference>
<comment type="caution">
    <text evidence="8">The sequence shown here is derived from an EMBL/GenBank/DDBJ whole genome shotgun (WGS) entry which is preliminary data.</text>
</comment>
<protein>
    <recommendedName>
        <fullName evidence="7">Flagellar protein FliT</fullName>
    </recommendedName>
</protein>
<evidence type="ECO:0000256" key="4">
    <source>
        <dbReference type="ARBA" id="ARBA00023015"/>
    </source>
</evidence>
<evidence type="ECO:0000256" key="6">
    <source>
        <dbReference type="ARBA" id="ARBA00023186"/>
    </source>
</evidence>
<dbReference type="NCBIfam" id="NF007836">
    <property type="entry name" value="PRK10548.1"/>
    <property type="match status" value="1"/>
</dbReference>
<gene>
    <name evidence="8" type="ORF">CYR32_16735</name>
</gene>
<dbReference type="EMBL" id="PJZH01000023">
    <property type="protein sequence ID" value="PLR31558.1"/>
    <property type="molecule type" value="Genomic_DNA"/>
</dbReference>
<keyword evidence="5" id="KW-0804">Transcription</keyword>
<keyword evidence="8" id="KW-0969">Cilium</keyword>
<keyword evidence="9" id="KW-1185">Reference proteome</keyword>
<organism evidence="8 9">
    <name type="scientific">Chimaeribacter coloradensis</name>
    <dbReference type="NCBI Taxonomy" id="2060068"/>
    <lineage>
        <taxon>Bacteria</taxon>
        <taxon>Pseudomonadati</taxon>
        <taxon>Pseudomonadota</taxon>
        <taxon>Gammaproteobacteria</taxon>
        <taxon>Enterobacterales</taxon>
        <taxon>Yersiniaceae</taxon>
        <taxon>Chimaeribacter</taxon>
    </lineage>
</organism>
<sequence length="121" mass="13782">MDRHPHLITAYQQILTLSGQMLVLARQEQWQELVELEISYAKAVEYTAALPVNDGVPDQVQETIRSMLARILDNEGQVKQLLNARMDKLAELIGNTGRKKDLHHAYGKFDGRRTMLQGDPQ</sequence>
<keyword evidence="3" id="KW-1005">Bacterial flagellum biogenesis</keyword>
<comment type="subcellular location">
    <subcellularLocation>
        <location evidence="1">Cytoplasm</location>
        <location evidence="1">Cytosol</location>
    </subcellularLocation>
</comment>